<evidence type="ECO:0000259" key="3">
    <source>
        <dbReference type="Pfam" id="PF07889"/>
    </source>
</evidence>
<protein>
    <recommendedName>
        <fullName evidence="3">DUF1664 domain-containing protein</fullName>
    </recommendedName>
</protein>
<sequence length="370" mass="39681">MALSLGKITILLGAGLVGSAIAKKEGLLPDVSGLVSGAFKVLRQLQSSDPTPTVKNPQNDALRAQVDSLRQEIEFLLREKSIIFVNPSGSGRKYVTVVIIGVGCGCLWWKGWIPNMMFATRRSLNDACTGIGNQLGKVYESIEQAKKNISARINGVEKIMDESAVIVEIIEDDINKIRNETEKINGDMTGVDTFIRVIESKISEIEGNQIATNLKIEGICRITDGLQNGTAQASIQAPLSKPTLELPPPSVSVSPSPSALPSGPSRLYLEQPSITPVISRTGSVPPIRSADPPSPSNTVVSDQESSEISEQRNFSSSNVNSMKTPPIENKKINGSSAGGFFGINLSSVYAPLLRTRSATNSVIQQTRPTR</sequence>
<evidence type="ECO:0000256" key="1">
    <source>
        <dbReference type="SAM" id="MobiDB-lite"/>
    </source>
</evidence>
<dbReference type="PANTHER" id="PTHR47289">
    <property type="entry name" value="TRANSCRIPTION FACTOR, PUTATIVE (DUF1664)-RELATED"/>
    <property type="match status" value="1"/>
</dbReference>
<proteinExistence type="predicted"/>
<name>A0AAV0Z5Y5_VICFA</name>
<dbReference type="PANTHER" id="PTHR47289:SF2">
    <property type="entry name" value="TRANSCRIPTION FACTOR, PUTATIVE (DUF1664)-RELATED"/>
    <property type="match status" value="1"/>
</dbReference>
<accession>A0AAV0Z5Y5</accession>
<feature type="signal peptide" evidence="2">
    <location>
        <begin position="1"/>
        <end position="22"/>
    </location>
</feature>
<evidence type="ECO:0000313" key="4">
    <source>
        <dbReference type="EMBL" id="CAI8592122.1"/>
    </source>
</evidence>
<keyword evidence="2" id="KW-0732">Signal</keyword>
<dbReference type="InterPro" id="IPR012458">
    <property type="entry name" value="DUF1664"/>
</dbReference>
<dbReference type="Pfam" id="PF07889">
    <property type="entry name" value="DUF1664"/>
    <property type="match status" value="1"/>
</dbReference>
<dbReference type="AlphaFoldDB" id="A0AAV0Z5Y5"/>
<evidence type="ECO:0000313" key="5">
    <source>
        <dbReference type="Proteomes" id="UP001157006"/>
    </source>
</evidence>
<reference evidence="4 5" key="1">
    <citation type="submission" date="2023-01" db="EMBL/GenBank/DDBJ databases">
        <authorList>
            <person name="Kreplak J."/>
        </authorList>
    </citation>
    <scope>NUCLEOTIDE SEQUENCE [LARGE SCALE GENOMIC DNA]</scope>
</reference>
<evidence type="ECO:0000256" key="2">
    <source>
        <dbReference type="SAM" id="SignalP"/>
    </source>
</evidence>
<dbReference type="EMBL" id="OX451735">
    <property type="protein sequence ID" value="CAI8592122.1"/>
    <property type="molecule type" value="Genomic_DNA"/>
</dbReference>
<feature type="region of interest" description="Disordered" evidence="1">
    <location>
        <begin position="240"/>
        <end position="330"/>
    </location>
</feature>
<feature type="compositionally biased region" description="Polar residues" evidence="1">
    <location>
        <begin position="296"/>
        <end position="323"/>
    </location>
</feature>
<feature type="compositionally biased region" description="Polar residues" evidence="1">
    <location>
        <begin position="272"/>
        <end position="282"/>
    </location>
</feature>
<dbReference type="Proteomes" id="UP001157006">
    <property type="component" value="Chromosome 1S"/>
</dbReference>
<feature type="compositionally biased region" description="Low complexity" evidence="1">
    <location>
        <begin position="251"/>
        <end position="265"/>
    </location>
</feature>
<gene>
    <name evidence="4" type="ORF">VFH_I023880</name>
</gene>
<feature type="domain" description="DUF1664" evidence="3">
    <location>
        <begin position="95"/>
        <end position="209"/>
    </location>
</feature>
<keyword evidence="5" id="KW-1185">Reference proteome</keyword>
<organism evidence="4 5">
    <name type="scientific">Vicia faba</name>
    <name type="common">Broad bean</name>
    <name type="synonym">Faba vulgaris</name>
    <dbReference type="NCBI Taxonomy" id="3906"/>
    <lineage>
        <taxon>Eukaryota</taxon>
        <taxon>Viridiplantae</taxon>
        <taxon>Streptophyta</taxon>
        <taxon>Embryophyta</taxon>
        <taxon>Tracheophyta</taxon>
        <taxon>Spermatophyta</taxon>
        <taxon>Magnoliopsida</taxon>
        <taxon>eudicotyledons</taxon>
        <taxon>Gunneridae</taxon>
        <taxon>Pentapetalae</taxon>
        <taxon>rosids</taxon>
        <taxon>fabids</taxon>
        <taxon>Fabales</taxon>
        <taxon>Fabaceae</taxon>
        <taxon>Papilionoideae</taxon>
        <taxon>50 kb inversion clade</taxon>
        <taxon>NPAAA clade</taxon>
        <taxon>Hologalegina</taxon>
        <taxon>IRL clade</taxon>
        <taxon>Fabeae</taxon>
        <taxon>Vicia</taxon>
    </lineage>
</organism>
<feature type="chain" id="PRO_5043337049" description="DUF1664 domain-containing protein" evidence="2">
    <location>
        <begin position="23"/>
        <end position="370"/>
    </location>
</feature>